<evidence type="ECO:0000256" key="1">
    <source>
        <dbReference type="ARBA" id="ARBA00004123"/>
    </source>
</evidence>
<evidence type="ECO:0000256" key="5">
    <source>
        <dbReference type="ARBA" id="ARBA00023242"/>
    </source>
</evidence>
<dbReference type="Gene3D" id="1.10.472.10">
    <property type="entry name" value="Cyclin-like"/>
    <property type="match status" value="1"/>
</dbReference>
<feature type="compositionally biased region" description="Basic and acidic residues" evidence="6">
    <location>
        <begin position="231"/>
        <end position="241"/>
    </location>
</feature>
<dbReference type="InterPro" id="IPR008721">
    <property type="entry name" value="ORC6_cyclin_first"/>
</dbReference>
<evidence type="ECO:0000256" key="3">
    <source>
        <dbReference type="ARBA" id="ARBA00022705"/>
    </source>
</evidence>
<evidence type="ECO:0000313" key="10">
    <source>
        <dbReference type="Proteomes" id="UP000069940"/>
    </source>
</evidence>
<proteinExistence type="inferred from homology"/>
<evidence type="ECO:0000256" key="4">
    <source>
        <dbReference type="ARBA" id="ARBA00023125"/>
    </source>
</evidence>
<sequence>MSGEENKTVTEMINKLGLSEHEQLLPKATELLRLLQLKPTGSTVNLGAYDKVVICIDLAANLLGVPFDNEIALKLCSIKKSAYANGKRTLEKILDISKVIGINEICVQLGLNQVQKEALTMLENYRCYAGTVQSNVDFSHPQYATMAVFQACKKMKVKPPKVKLVKLSHLKPTQWAMMEKTWYNFLTQTKQHSASATTSKIDEETESHRSVVREGMEEATADTRTIGVKRSSPEKTEPYENWKKRMLEKAFRELKALQQGR</sequence>
<comment type="similarity">
    <text evidence="2">Belongs to the ORC6 family.</text>
</comment>
<evidence type="ECO:0000256" key="2">
    <source>
        <dbReference type="ARBA" id="ARBA00010840"/>
    </source>
</evidence>
<feature type="domain" description="ORC6 second cyclin-like" evidence="8">
    <location>
        <begin position="100"/>
        <end position="184"/>
    </location>
</feature>
<comment type="subcellular location">
    <subcellularLocation>
        <location evidence="1">Nucleus</location>
    </subcellularLocation>
</comment>
<dbReference type="Proteomes" id="UP000069940">
    <property type="component" value="Unassembled WGS sequence"/>
</dbReference>
<name>A0ABM1YSK9_AEDAL</name>
<reference evidence="9" key="2">
    <citation type="submission" date="2025-05" db="UniProtKB">
        <authorList>
            <consortium name="EnsemblMetazoa"/>
        </authorList>
    </citation>
    <scope>IDENTIFICATION</scope>
    <source>
        <strain evidence="9">Foshan</strain>
    </source>
</reference>
<protein>
    <recommendedName>
        <fullName evidence="11">Origin recognition complex subunit 6</fullName>
    </recommendedName>
</protein>
<feature type="domain" description="ORC6 first cyclin-like" evidence="7">
    <location>
        <begin position="10"/>
        <end position="97"/>
    </location>
</feature>
<dbReference type="RefSeq" id="XP_019548319.2">
    <property type="nucleotide sequence ID" value="XM_019692774.3"/>
</dbReference>
<evidence type="ECO:0008006" key="11">
    <source>
        <dbReference type="Google" id="ProtNLM"/>
    </source>
</evidence>
<dbReference type="InterPro" id="IPR020529">
    <property type="entry name" value="ORC6_met/pln"/>
</dbReference>
<dbReference type="Pfam" id="PF05460">
    <property type="entry name" value="ORC6"/>
    <property type="match status" value="1"/>
</dbReference>
<evidence type="ECO:0000313" key="9">
    <source>
        <dbReference type="EnsemblMetazoa" id="AALFPA23_011795.P16766"/>
    </source>
</evidence>
<dbReference type="EnsemblMetazoa" id="AALFPA23_011795.R16766">
    <property type="protein sequence ID" value="AALFPA23_011795.P16766"/>
    <property type="gene ID" value="AALFPA23_011795"/>
</dbReference>
<dbReference type="PANTHER" id="PTHR13394">
    <property type="entry name" value="ORIGIN RECOGNITION COMPLEX SUBUNIT 6"/>
    <property type="match status" value="1"/>
</dbReference>
<dbReference type="InterPro" id="IPR054113">
    <property type="entry name" value="ORC6_cyclin-like_2nd"/>
</dbReference>
<organism evidence="9 10">
    <name type="scientific">Aedes albopictus</name>
    <name type="common">Asian tiger mosquito</name>
    <name type="synonym">Stegomyia albopicta</name>
    <dbReference type="NCBI Taxonomy" id="7160"/>
    <lineage>
        <taxon>Eukaryota</taxon>
        <taxon>Metazoa</taxon>
        <taxon>Ecdysozoa</taxon>
        <taxon>Arthropoda</taxon>
        <taxon>Hexapoda</taxon>
        <taxon>Insecta</taxon>
        <taxon>Pterygota</taxon>
        <taxon>Neoptera</taxon>
        <taxon>Endopterygota</taxon>
        <taxon>Diptera</taxon>
        <taxon>Nematocera</taxon>
        <taxon>Culicoidea</taxon>
        <taxon>Culicidae</taxon>
        <taxon>Culicinae</taxon>
        <taxon>Aedini</taxon>
        <taxon>Aedes</taxon>
        <taxon>Stegomyia</taxon>
    </lineage>
</organism>
<keyword evidence="3" id="KW-0235">DNA replication</keyword>
<dbReference type="PANTHER" id="PTHR13394:SF0">
    <property type="entry name" value="ORIGIN RECOGNITION COMPLEX SUBUNIT 6"/>
    <property type="match status" value="1"/>
</dbReference>
<feature type="compositionally biased region" description="Basic and acidic residues" evidence="6">
    <location>
        <begin position="200"/>
        <end position="216"/>
    </location>
</feature>
<evidence type="ECO:0000259" key="7">
    <source>
        <dbReference type="Pfam" id="PF05460"/>
    </source>
</evidence>
<dbReference type="GeneID" id="109418567"/>
<evidence type="ECO:0000256" key="6">
    <source>
        <dbReference type="SAM" id="MobiDB-lite"/>
    </source>
</evidence>
<keyword evidence="4" id="KW-0238">DNA-binding</keyword>
<keyword evidence="5" id="KW-0539">Nucleus</keyword>
<keyword evidence="10" id="KW-1185">Reference proteome</keyword>
<evidence type="ECO:0000259" key="8">
    <source>
        <dbReference type="Pfam" id="PF21913"/>
    </source>
</evidence>
<dbReference type="Pfam" id="PF21913">
    <property type="entry name" value="ORC6_2nd"/>
    <property type="match status" value="1"/>
</dbReference>
<reference evidence="10" key="1">
    <citation type="journal article" date="2015" name="Proc. Natl. Acad. Sci. U.S.A.">
        <title>Genome sequence of the Asian Tiger mosquito, Aedes albopictus, reveals insights into its biology, genetics, and evolution.</title>
        <authorList>
            <person name="Chen X.G."/>
            <person name="Jiang X."/>
            <person name="Gu J."/>
            <person name="Xu M."/>
            <person name="Wu Y."/>
            <person name="Deng Y."/>
            <person name="Zhang C."/>
            <person name="Bonizzoni M."/>
            <person name="Dermauw W."/>
            <person name="Vontas J."/>
            <person name="Armbruster P."/>
            <person name="Huang X."/>
            <person name="Yang Y."/>
            <person name="Zhang H."/>
            <person name="He W."/>
            <person name="Peng H."/>
            <person name="Liu Y."/>
            <person name="Wu K."/>
            <person name="Chen J."/>
            <person name="Lirakis M."/>
            <person name="Topalis P."/>
            <person name="Van Leeuwen T."/>
            <person name="Hall A.B."/>
            <person name="Jiang X."/>
            <person name="Thorpe C."/>
            <person name="Mueller R.L."/>
            <person name="Sun C."/>
            <person name="Waterhouse R.M."/>
            <person name="Yan G."/>
            <person name="Tu Z.J."/>
            <person name="Fang X."/>
            <person name="James A.A."/>
        </authorList>
    </citation>
    <scope>NUCLEOTIDE SEQUENCE [LARGE SCALE GENOMIC DNA]</scope>
    <source>
        <strain evidence="10">Foshan</strain>
    </source>
</reference>
<accession>A0ABM1YSK9</accession>
<feature type="region of interest" description="Disordered" evidence="6">
    <location>
        <begin position="194"/>
        <end position="241"/>
    </location>
</feature>